<dbReference type="RefSeq" id="WP_302040168.1">
    <property type="nucleotide sequence ID" value="NZ_JAUKPO010000018.1"/>
</dbReference>
<feature type="chain" id="PRO_5047374303" evidence="6">
    <location>
        <begin position="21"/>
        <end position="422"/>
    </location>
</feature>
<evidence type="ECO:0000256" key="6">
    <source>
        <dbReference type="SAM" id="SignalP"/>
    </source>
</evidence>
<dbReference type="Gene3D" id="1.20.1600.10">
    <property type="entry name" value="Outer membrane efflux proteins (OEP)"/>
    <property type="match status" value="1"/>
</dbReference>
<keyword evidence="5" id="KW-0998">Cell outer membrane</keyword>
<comment type="caution">
    <text evidence="7">The sequence shown here is derived from an EMBL/GenBank/DDBJ whole genome shotgun (WGS) entry which is preliminary data.</text>
</comment>
<proteinExistence type="predicted"/>
<keyword evidence="8" id="KW-1185">Reference proteome</keyword>
<comment type="subcellular location">
    <subcellularLocation>
        <location evidence="1">Cell outer membrane</location>
    </subcellularLocation>
</comment>
<name>A0ABT8RF70_9BACT</name>
<feature type="signal peptide" evidence="6">
    <location>
        <begin position="1"/>
        <end position="20"/>
    </location>
</feature>
<dbReference type="PANTHER" id="PTHR30026:SF20">
    <property type="entry name" value="OUTER MEMBRANE PROTEIN TOLC"/>
    <property type="match status" value="1"/>
</dbReference>
<dbReference type="PANTHER" id="PTHR30026">
    <property type="entry name" value="OUTER MEMBRANE PROTEIN TOLC"/>
    <property type="match status" value="1"/>
</dbReference>
<accession>A0ABT8RF70</accession>
<reference evidence="7" key="1">
    <citation type="submission" date="2023-07" db="EMBL/GenBank/DDBJ databases">
        <title>The genome sequence of Rhodocytophaga aerolata KACC 12507.</title>
        <authorList>
            <person name="Zhang X."/>
        </authorList>
    </citation>
    <scope>NUCLEOTIDE SEQUENCE</scope>
    <source>
        <strain evidence="7">KACC 12507</strain>
    </source>
</reference>
<organism evidence="7 8">
    <name type="scientific">Rhodocytophaga aerolata</name>
    <dbReference type="NCBI Taxonomy" id="455078"/>
    <lineage>
        <taxon>Bacteria</taxon>
        <taxon>Pseudomonadati</taxon>
        <taxon>Bacteroidota</taxon>
        <taxon>Cytophagia</taxon>
        <taxon>Cytophagales</taxon>
        <taxon>Rhodocytophagaceae</taxon>
        <taxon>Rhodocytophaga</taxon>
    </lineage>
</organism>
<keyword evidence="6" id="KW-0732">Signal</keyword>
<keyword evidence="2" id="KW-1134">Transmembrane beta strand</keyword>
<evidence type="ECO:0000256" key="5">
    <source>
        <dbReference type="ARBA" id="ARBA00023237"/>
    </source>
</evidence>
<dbReference type="Proteomes" id="UP001168528">
    <property type="component" value="Unassembled WGS sequence"/>
</dbReference>
<dbReference type="SUPFAM" id="SSF56954">
    <property type="entry name" value="Outer membrane efflux proteins (OEP)"/>
    <property type="match status" value="1"/>
</dbReference>
<evidence type="ECO:0000256" key="4">
    <source>
        <dbReference type="ARBA" id="ARBA00023136"/>
    </source>
</evidence>
<evidence type="ECO:0000313" key="8">
    <source>
        <dbReference type="Proteomes" id="UP001168528"/>
    </source>
</evidence>
<keyword evidence="3" id="KW-0812">Transmembrane</keyword>
<evidence type="ECO:0000256" key="3">
    <source>
        <dbReference type="ARBA" id="ARBA00022692"/>
    </source>
</evidence>
<gene>
    <name evidence="7" type="ORF">Q0590_24035</name>
</gene>
<evidence type="ECO:0000256" key="1">
    <source>
        <dbReference type="ARBA" id="ARBA00004442"/>
    </source>
</evidence>
<protein>
    <submittedName>
        <fullName evidence="7">TolC family protein</fullName>
    </submittedName>
</protein>
<dbReference type="EMBL" id="JAUKPO010000018">
    <property type="protein sequence ID" value="MDO1449367.1"/>
    <property type="molecule type" value="Genomic_DNA"/>
</dbReference>
<evidence type="ECO:0000313" key="7">
    <source>
        <dbReference type="EMBL" id="MDO1449367.1"/>
    </source>
</evidence>
<sequence>MKKYLLCIACLLFCVPLLQAQDTITLAQCQKAALANYPLARQKGLYTQTGEAAISNLKANRWLPQMSVNGQASWQSEVTRLPIEVPGVQVPELSKDQYKITLDAGYTLYDGGVNRFERELQKTSTAREVQGIEVELNRVKSQVNLYFLNALLAEENSKLMAMQQTHVKNQIDKLSANVTYGTAPQTTVDALQAEYLQLEQKLSEFKALRNGFKEMLAILTGLSIDENTTLGIEQEEISIQNLPNQRPEMKLYGLQRSQLAVQQGLVSSRIQPRVSAFAQTGAGRPALNLLNNDFRSFFLGGVRLSWTLSNGYTLKRERTILSLKEQMVNNQQATFEKNLSLELRQQQSEIERYQYLLEQDTEIVALRSKLRQRAASQLENGAIAARDYISELNAENQARLNLNTHRVQWQMAKLQYLTLTGN</sequence>
<dbReference type="InterPro" id="IPR051906">
    <property type="entry name" value="TolC-like"/>
</dbReference>
<evidence type="ECO:0000256" key="2">
    <source>
        <dbReference type="ARBA" id="ARBA00022452"/>
    </source>
</evidence>
<keyword evidence="4" id="KW-0472">Membrane</keyword>